<dbReference type="InterPro" id="IPR019170">
    <property type="entry name" value="Meckelin"/>
</dbReference>
<keyword evidence="1" id="KW-0812">Transmembrane</keyword>
<keyword evidence="1" id="KW-1133">Transmembrane helix</keyword>
<feature type="transmembrane region" description="Helical" evidence="1">
    <location>
        <begin position="431"/>
        <end position="450"/>
    </location>
</feature>
<dbReference type="EMBL" id="WJQU01003532">
    <property type="protein sequence ID" value="KAJ6624104.1"/>
    <property type="molecule type" value="Genomic_DNA"/>
</dbReference>
<reference evidence="2" key="1">
    <citation type="submission" date="2022-07" db="EMBL/GenBank/DDBJ databases">
        <authorList>
            <person name="Trinca V."/>
            <person name="Uliana J.V.C."/>
            <person name="Torres T.T."/>
            <person name="Ward R.J."/>
            <person name="Monesi N."/>
        </authorList>
    </citation>
    <scope>NUCLEOTIDE SEQUENCE</scope>
    <source>
        <strain evidence="2">HSMRA1968</strain>
        <tissue evidence="2">Whole embryos</tissue>
    </source>
</reference>
<dbReference type="GO" id="GO:0036038">
    <property type="term" value="C:MKS complex"/>
    <property type="evidence" value="ECO:0007669"/>
    <property type="project" value="InterPro"/>
</dbReference>
<accession>A0A9Q0MI68</accession>
<dbReference type="Pfam" id="PF09773">
    <property type="entry name" value="Meckelin"/>
    <property type="match status" value="1"/>
</dbReference>
<feature type="transmembrane region" description="Helical" evidence="1">
    <location>
        <begin position="221"/>
        <end position="243"/>
    </location>
</feature>
<dbReference type="OrthoDB" id="419138at2759"/>
<dbReference type="PANTHER" id="PTHR21274:SF0">
    <property type="entry name" value="MECKELIN"/>
    <property type="match status" value="1"/>
</dbReference>
<evidence type="ECO:0000313" key="3">
    <source>
        <dbReference type="Proteomes" id="UP001151699"/>
    </source>
</evidence>
<dbReference type="AlphaFoldDB" id="A0A9Q0MI68"/>
<evidence type="ECO:0000313" key="2">
    <source>
        <dbReference type="EMBL" id="KAJ6624104.1"/>
    </source>
</evidence>
<dbReference type="Proteomes" id="UP001151699">
    <property type="component" value="Unassembled WGS sequence"/>
</dbReference>
<feature type="non-terminal residue" evidence="2">
    <location>
        <position position="535"/>
    </location>
</feature>
<keyword evidence="3" id="KW-1185">Reference proteome</keyword>
<keyword evidence="1" id="KW-0472">Membrane</keyword>
<feature type="transmembrane region" description="Helical" evidence="1">
    <location>
        <begin position="264"/>
        <end position="291"/>
    </location>
</feature>
<name>A0A9Q0MI68_9DIPT</name>
<comment type="caution">
    <text evidence="2">The sequence shown here is derived from an EMBL/GenBank/DDBJ whole genome shotgun (WGS) entry which is preliminary data.</text>
</comment>
<organism evidence="2 3">
    <name type="scientific">Pseudolycoriella hygida</name>
    <dbReference type="NCBI Taxonomy" id="35572"/>
    <lineage>
        <taxon>Eukaryota</taxon>
        <taxon>Metazoa</taxon>
        <taxon>Ecdysozoa</taxon>
        <taxon>Arthropoda</taxon>
        <taxon>Hexapoda</taxon>
        <taxon>Insecta</taxon>
        <taxon>Pterygota</taxon>
        <taxon>Neoptera</taxon>
        <taxon>Endopterygota</taxon>
        <taxon>Diptera</taxon>
        <taxon>Nematocera</taxon>
        <taxon>Sciaroidea</taxon>
        <taxon>Sciaridae</taxon>
        <taxon>Pseudolycoriella</taxon>
    </lineage>
</organism>
<protein>
    <submittedName>
        <fullName evidence="2">Meckelin</fullName>
    </submittedName>
</protein>
<gene>
    <name evidence="2" type="primary">TMEM67_1</name>
    <name evidence="2" type="ORF">Bhyg_17718</name>
</gene>
<feature type="transmembrane region" description="Helical" evidence="1">
    <location>
        <begin position="393"/>
        <end position="411"/>
    </location>
</feature>
<sequence>MLMVAFNVNGSLKTIQKLEVTDLNFCDESTMDYTRIRFASNFQKTCSVNLRRLIGTLPDEPLLYDLYLNYTENNLNLLKSVPVLIRNVFAHNAVMKSKFVCRTLDWKVKSSFWFQENNREKWQLVKRFFLLDTYTDRNSTFRQRIYNDRNALQRFQSIRYAKDIELIFTISNDHSTHPNRISIPVLKIVYGEVNITNLNEKSFNVFLDFRIRITFVKDYEFTSIFDVVLSTLLVAAAIISLFRGYCYKTRQRRQFYDIDIFFKFVVFLCSNVANALFIYAAFISIYVLIIIQTQSIVKILLPIDEQNLIEVFVYVAVALKTISVVHLIWQQSHVDIFLIDWERPKMFDHHPKNHLDTPSISSNSKQVTYDGVSAWRNYFVANEWLKLTTKRKFCFLLHIVLVLFLIVMMNLEHPIIFERVDSPDETLRIGWGIVIFTSVYLSQRLINYLFHERFVNNSVQQFVDVCSMANVSLFILKYETFGYYVHGRSPHGFSDTDMCSMILQLKREEDNICGHRGLLPSSEQQTYSFQAPKNL</sequence>
<dbReference type="PANTHER" id="PTHR21274">
    <property type="entry name" value="MECKELIN"/>
    <property type="match status" value="1"/>
</dbReference>
<dbReference type="GO" id="GO:0060271">
    <property type="term" value="P:cilium assembly"/>
    <property type="evidence" value="ECO:0007669"/>
    <property type="project" value="InterPro"/>
</dbReference>
<evidence type="ECO:0000256" key="1">
    <source>
        <dbReference type="SAM" id="Phobius"/>
    </source>
</evidence>
<feature type="transmembrane region" description="Helical" evidence="1">
    <location>
        <begin position="311"/>
        <end position="329"/>
    </location>
</feature>
<proteinExistence type="predicted"/>